<dbReference type="SUPFAM" id="SSF53335">
    <property type="entry name" value="S-adenosyl-L-methionine-dependent methyltransferases"/>
    <property type="match status" value="1"/>
</dbReference>
<proteinExistence type="predicted"/>
<keyword evidence="2" id="KW-1185">Reference proteome</keyword>
<reference evidence="1 2" key="1">
    <citation type="submission" date="2011-01" db="EMBL/GenBank/DDBJ databases">
        <authorList>
            <person name="Durkin A.S."/>
            <person name="Madupu R."/>
            <person name="Torralba M."/>
            <person name="Gillis M."/>
            <person name="Methe B."/>
            <person name="Sutton G."/>
            <person name="Nelson K.E."/>
        </authorList>
    </citation>
    <scope>NUCLEOTIDE SEQUENCE [LARGE SCALE GENOMIC DNA]</scope>
    <source>
        <strain evidence="1 2">ACS-065-V-Col13</strain>
    </source>
</reference>
<dbReference type="RefSeq" id="WP_004835550.1">
    <property type="nucleotide sequence ID" value="NZ_AEXM01000031.1"/>
</dbReference>
<organism evidence="1 2">
    <name type="scientific">Anaerococcus prevotii ACS-065-V-Col13</name>
    <dbReference type="NCBI Taxonomy" id="879305"/>
    <lineage>
        <taxon>Bacteria</taxon>
        <taxon>Bacillati</taxon>
        <taxon>Bacillota</taxon>
        <taxon>Tissierellia</taxon>
        <taxon>Tissierellales</taxon>
        <taxon>Peptoniphilaceae</taxon>
        <taxon>Anaerococcus</taxon>
    </lineage>
</organism>
<sequence>MNRYEIIQKIGDMYQIGNTESGEFSYVQALRTVGKNIKDYQKGDTDTNHQYLDIRFENDRLVILVETKNSFNKWNQNKIRKQLQDYVRYEKAYSDKKIIAMLIETDGDDIWVWHGQSVIIDEEHRKKEETVLKSFEEYENIVFGKVNDKIKVVDSIKVLNEMLHSDGVNEKLRSQFVGTCLLALKNGLYYENLKPSLDKDTGKDITQEKIIIKNIKGILSGLLSRNQGVDALNKAGKLSVLSSKVLDDQDIASLTYDELQEILKFIDNNIIPFINDSNTAGQDLLNLFFTTFNKYVGKSDKNQAFTPDHICDFMCKAVGVNKNSRILDPCSGFRVIIVIEANSYVNIRSSRLLPKFKTQKNSGCCAA</sequence>
<gene>
    <name evidence="1" type="ORF">HMPREF9290_0502</name>
</gene>
<dbReference type="PATRIC" id="fig|879305.3.peg.1488"/>
<name>F0GXF8_9FIRM</name>
<dbReference type="REBASE" id="33675">
    <property type="entry name" value="M.Apr65ORF502P"/>
</dbReference>
<dbReference type="InterPro" id="IPR029063">
    <property type="entry name" value="SAM-dependent_MTases_sf"/>
</dbReference>
<dbReference type="STRING" id="879305.HMPREF9290_0502"/>
<evidence type="ECO:0000313" key="2">
    <source>
        <dbReference type="Proteomes" id="UP000005286"/>
    </source>
</evidence>
<dbReference type="eggNOG" id="COG0286">
    <property type="taxonomic scope" value="Bacteria"/>
</dbReference>
<accession>F0GXF8</accession>
<protein>
    <submittedName>
        <fullName evidence="1">Conserved domain protein</fullName>
    </submittedName>
</protein>
<dbReference type="EMBL" id="AEXM01000031">
    <property type="protein sequence ID" value="EGC81472.1"/>
    <property type="molecule type" value="Genomic_DNA"/>
</dbReference>
<comment type="caution">
    <text evidence="1">The sequence shown here is derived from an EMBL/GenBank/DDBJ whole genome shotgun (WGS) entry which is preliminary data.</text>
</comment>
<evidence type="ECO:0000313" key="1">
    <source>
        <dbReference type="EMBL" id="EGC81472.1"/>
    </source>
</evidence>
<dbReference type="Proteomes" id="UP000005286">
    <property type="component" value="Unassembled WGS sequence"/>
</dbReference>
<dbReference type="Gene3D" id="3.40.50.150">
    <property type="entry name" value="Vaccinia Virus protein VP39"/>
    <property type="match status" value="1"/>
</dbReference>
<dbReference type="AlphaFoldDB" id="F0GXF8"/>